<dbReference type="RefSeq" id="XP_021291640.1">
    <property type="nucleotide sequence ID" value="XM_021435965.1"/>
</dbReference>
<evidence type="ECO:0000313" key="14">
    <source>
        <dbReference type="RefSeq" id="XP_021291641.1"/>
    </source>
</evidence>
<dbReference type="Pfam" id="PF23559">
    <property type="entry name" value="WHD_DRP"/>
    <property type="match status" value="1"/>
</dbReference>
<dbReference type="Gene3D" id="3.80.10.10">
    <property type="entry name" value="Ribonuclease Inhibitor"/>
    <property type="match status" value="4"/>
</dbReference>
<reference evidence="13 14" key="1">
    <citation type="submission" date="2025-04" db="UniProtKB">
        <authorList>
            <consortium name="RefSeq"/>
        </authorList>
    </citation>
    <scope>IDENTIFICATION</scope>
    <source>
        <tissue evidence="13 14">Leaf</tissue>
    </source>
</reference>
<dbReference type="Gene3D" id="3.40.50.300">
    <property type="entry name" value="P-loop containing nucleotide triphosphate hydrolases"/>
    <property type="match status" value="1"/>
</dbReference>
<evidence type="ECO:0000313" key="16">
    <source>
        <dbReference type="RefSeq" id="XP_021291643.1"/>
    </source>
</evidence>
<evidence type="ECO:0000259" key="9">
    <source>
        <dbReference type="Pfam" id="PF23559"/>
    </source>
</evidence>
<feature type="domain" description="NB-ARC" evidence="6">
    <location>
        <begin position="176"/>
        <end position="357"/>
    </location>
</feature>
<feature type="domain" description="Disease resistance protein At4g27190-like leucine-rich repeats" evidence="8">
    <location>
        <begin position="976"/>
        <end position="1083"/>
    </location>
</feature>
<feature type="domain" description="R13L1/DRL21-like LRR repeat region" evidence="11">
    <location>
        <begin position="1215"/>
        <end position="1280"/>
    </location>
</feature>
<evidence type="ECO:0000313" key="23">
    <source>
        <dbReference type="RefSeq" id="XP_021291650.1"/>
    </source>
</evidence>
<dbReference type="InterPro" id="IPR032675">
    <property type="entry name" value="LRR_dom_sf"/>
</dbReference>
<evidence type="ECO:0000259" key="7">
    <source>
        <dbReference type="Pfam" id="PF18052"/>
    </source>
</evidence>
<evidence type="ECO:0000256" key="3">
    <source>
        <dbReference type="ARBA" id="ARBA00022741"/>
    </source>
</evidence>
<keyword evidence="2" id="KW-0677">Repeat</keyword>
<dbReference type="Gene3D" id="1.10.8.430">
    <property type="entry name" value="Helical domain of apoptotic protease-activating factors"/>
    <property type="match status" value="1"/>
</dbReference>
<dbReference type="SUPFAM" id="SSF52540">
    <property type="entry name" value="P-loop containing nucleoside triphosphate hydrolases"/>
    <property type="match status" value="1"/>
</dbReference>
<dbReference type="InterPro" id="IPR036388">
    <property type="entry name" value="WH-like_DNA-bd_sf"/>
</dbReference>
<evidence type="ECO:0000313" key="12">
    <source>
        <dbReference type="Proteomes" id="UP000504621"/>
    </source>
</evidence>
<dbReference type="RefSeq" id="XP_021291646.1">
    <property type="nucleotide sequence ID" value="XM_021435971.1"/>
</dbReference>
<evidence type="ECO:0000313" key="17">
    <source>
        <dbReference type="RefSeq" id="XP_021291644.1"/>
    </source>
</evidence>
<dbReference type="RefSeq" id="XP_021291650.1">
    <property type="nucleotide sequence ID" value="XM_021435975.1"/>
</dbReference>
<dbReference type="Pfam" id="PF23598">
    <property type="entry name" value="LRR_14"/>
    <property type="match status" value="1"/>
</dbReference>
<dbReference type="InterPro" id="IPR057135">
    <property type="entry name" value="At4g27190-like_LRR"/>
</dbReference>
<dbReference type="RefSeq" id="XP_021291652.1">
    <property type="nucleotide sequence ID" value="XM_021435977.1"/>
</dbReference>
<keyword evidence="3" id="KW-0547">Nucleotide-binding</keyword>
<evidence type="ECO:0000256" key="2">
    <source>
        <dbReference type="ARBA" id="ARBA00022737"/>
    </source>
</evidence>
<dbReference type="FunFam" id="1.10.10.10:FF:000322">
    <property type="entry name" value="Probable disease resistance protein At1g63360"/>
    <property type="match status" value="1"/>
</dbReference>
<dbReference type="Pfam" id="PF00931">
    <property type="entry name" value="NB-ARC"/>
    <property type="match status" value="1"/>
</dbReference>
<dbReference type="InterPro" id="IPR042197">
    <property type="entry name" value="Apaf_helical"/>
</dbReference>
<dbReference type="GO" id="GO:0043531">
    <property type="term" value="F:ADP binding"/>
    <property type="evidence" value="ECO:0007669"/>
    <property type="project" value="InterPro"/>
</dbReference>
<dbReference type="RefSeq" id="XP_021291658.1">
    <property type="nucleotide sequence ID" value="XM_021435983.1"/>
</dbReference>
<evidence type="ECO:0000313" key="22">
    <source>
        <dbReference type="RefSeq" id="XP_021291649.1"/>
    </source>
</evidence>
<feature type="domain" description="Disease resistance N-terminal" evidence="7">
    <location>
        <begin position="12"/>
        <end position="90"/>
    </location>
</feature>
<dbReference type="SUPFAM" id="SSF52058">
    <property type="entry name" value="L domain-like"/>
    <property type="match status" value="2"/>
</dbReference>
<dbReference type="RefSeq" id="XP_021291643.1">
    <property type="nucleotide sequence ID" value="XM_021435968.1"/>
</dbReference>
<dbReference type="PANTHER" id="PTHR36766:SF70">
    <property type="entry name" value="DISEASE RESISTANCE PROTEIN RGA4"/>
    <property type="match status" value="1"/>
</dbReference>
<evidence type="ECO:0000313" key="19">
    <source>
        <dbReference type="RefSeq" id="XP_021291646.1"/>
    </source>
</evidence>
<feature type="domain" description="Disease resistance protein winged helix" evidence="9">
    <location>
        <begin position="444"/>
        <end position="524"/>
    </location>
</feature>
<evidence type="ECO:0000313" key="15">
    <source>
        <dbReference type="RefSeq" id="XP_021291642.1"/>
    </source>
</evidence>
<dbReference type="RefSeq" id="XP_021291647.1">
    <property type="nucleotide sequence ID" value="XM_021435972.1"/>
</dbReference>
<dbReference type="GO" id="GO:0005524">
    <property type="term" value="F:ATP binding"/>
    <property type="evidence" value="ECO:0007669"/>
    <property type="project" value="UniProtKB-KW"/>
</dbReference>
<evidence type="ECO:0000313" key="21">
    <source>
        <dbReference type="RefSeq" id="XP_021291648.1"/>
    </source>
</evidence>
<evidence type="ECO:0000259" key="10">
    <source>
        <dbReference type="Pfam" id="PF23598"/>
    </source>
</evidence>
<dbReference type="RefSeq" id="XP_021291656.1">
    <property type="nucleotide sequence ID" value="XM_021435981.1"/>
</dbReference>
<dbReference type="RefSeq" id="XP_021291657.1">
    <property type="nucleotide sequence ID" value="XM_021435982.1"/>
</dbReference>
<accession>A0A6J1AXP0</accession>
<evidence type="ECO:0000256" key="1">
    <source>
        <dbReference type="ARBA" id="ARBA00022614"/>
    </source>
</evidence>
<dbReference type="Pfam" id="PF18052">
    <property type="entry name" value="Rx_N"/>
    <property type="match status" value="1"/>
</dbReference>
<evidence type="ECO:0000259" key="8">
    <source>
        <dbReference type="Pfam" id="PF23247"/>
    </source>
</evidence>
<dbReference type="Pfam" id="PF25019">
    <property type="entry name" value="LRR_R13L1-DRL21"/>
    <property type="match status" value="2"/>
</dbReference>
<sequence length="1311" mass="147450">MAEAVIVVAKGIVSGLSSVASEQIKIAWTFGDELKRLQGSLAMILDVLQDAEDQQGSKRAVRRWLLKLREVAYESDDVLDELVYEDLRRDVVTNKPMCIFVWKQVCDFFSLTNPVLFHFMMANKVKQINQSLDQIKNEGFVLGLRNRPVGRITVLGQDIYETDSILDSGPIIGRRDDVSKIVNMLSSMSNQHEISVISVVGMPGLGKTTLAKMVCKEVKEKNMFDVAIWVCVSYDFSHQKILGGMLESLDRSAGGMSNIDAILFNLQKELKDKSFLLILDDVWIEDDQKWRELKNRLSKINDNANELSLQKRDKANAIVVTTRSHRTASVVETSPDHRHNLEKLSKEECWSIIKERACRIGGALVSVDLEEIGKEIAEKCGGVALLASVLGGTLGFARRKEDWLAIKNSDVLKLENNDEVLPKLKLSFDNLPFSLKQCFAYCSIFPKGHVIEKDQLIQLWMAQGFLHPSEEIIWSEEGGVAELEDVGDKFFNGLLSNSLFQDVKRDTCGNIKTCKMHDVVHDLAQFVSKSELIASKLTSKLTTDPAEQKKTLTTAISDHVRHLNVAYDEELVPKISEDVAGKLRSLFSKVNVFNDALRDFKSLRILNFCDAMINDLPTFLGRVKHLRYLDVSGTSITELPQSIDRLFNLQTLRFMHCKHLEMLPEGLGNLVSLRHIYFNDEKLMPVQIGCLTSLRTLPLFVVGVEIGCQIKELGCLNHLRGDLKICKLEYVKDGEEARGANLQAKTNIYKLIYEWSSKRESFDDDEEVAINSDTDWSYTSFNYDKEVLDDLQSYSSGMDELSDYLGETSNLLRQLTDSSEYSDRSYVTSKRLHHEEVLYGLKPPTSLKSLSIKNFRGESFPPWMWRSISINSTGSDSFLLDNLVELNLFNCMNCQSLPSLGKLRNLKILAIKKMNNLRRLGSEFYCSYNGGVFGVLFPVLKELTIEGMETLESWLDPTMFDGTRYSASVGDSTLTKVFPCLEDLTIGCCPELQMVPMMGGLPSLQTLKIYSCKELISIDDGLSASTCLKKINIQVCPSLEHIPSVDRLSFLTELKVTKCSGLSSLLRGISDCTSLENLSIRDCTGVANIGSLDALSSLRILVLKKCEDLRQLPHGLGSCTSLEQLDIIGNFNLHLLQEEIRQLPSLRFLNITICPNLRTIPKGWLGRFSSLKVLTIGGFSEELDEFPGLSSVGCLPASLDYLLLLGWKRLRSLPEQLQHLSALKRLEIWSFDGLEALPDWLGNLSSLQSLKIHQCEKLMCLPSAQALQKLTHLKRLFIHNCPKLSGRCAMESGPEWFKISRIPEVIIKNDD</sequence>
<evidence type="ECO:0000313" key="28">
    <source>
        <dbReference type="RefSeq" id="XP_021291656.1"/>
    </source>
</evidence>
<evidence type="ECO:0000313" key="24">
    <source>
        <dbReference type="RefSeq" id="XP_021291651.1"/>
    </source>
</evidence>
<dbReference type="RefSeq" id="XP_021291648.1">
    <property type="nucleotide sequence ID" value="XM_021435973.1"/>
</dbReference>
<dbReference type="GeneID" id="110422171"/>
<dbReference type="RefSeq" id="XP_021291642.1">
    <property type="nucleotide sequence ID" value="XM_021435967.1"/>
</dbReference>
<protein>
    <submittedName>
        <fullName evidence="13 14">Disease resistance protein RGA3</fullName>
    </submittedName>
</protein>
<dbReference type="Gene3D" id="1.20.5.4130">
    <property type="match status" value="1"/>
</dbReference>
<evidence type="ECO:0000313" key="25">
    <source>
        <dbReference type="RefSeq" id="XP_021291652.1"/>
    </source>
</evidence>
<feature type="domain" description="Disease resistance R13L4/SHOC-2-like LRR" evidence="10">
    <location>
        <begin position="583"/>
        <end position="750"/>
    </location>
</feature>
<evidence type="ECO:0000313" key="30">
    <source>
        <dbReference type="RefSeq" id="XP_021291658.1"/>
    </source>
</evidence>
<dbReference type="InterPro" id="IPR002182">
    <property type="entry name" value="NB-ARC"/>
</dbReference>
<dbReference type="InterPro" id="IPR027417">
    <property type="entry name" value="P-loop_NTPase"/>
</dbReference>
<keyword evidence="5" id="KW-0067">ATP-binding</keyword>
<evidence type="ECO:0000313" key="27">
    <source>
        <dbReference type="RefSeq" id="XP_021291655.1"/>
    </source>
</evidence>
<dbReference type="GO" id="GO:0051707">
    <property type="term" value="P:response to other organism"/>
    <property type="evidence" value="ECO:0007669"/>
    <property type="project" value="UniProtKB-ARBA"/>
</dbReference>
<dbReference type="RefSeq" id="XP_021291641.1">
    <property type="nucleotide sequence ID" value="XM_021435966.1"/>
</dbReference>
<evidence type="ECO:0000313" key="26">
    <source>
        <dbReference type="RefSeq" id="XP_021291654.1"/>
    </source>
</evidence>
<dbReference type="InterPro" id="IPR056789">
    <property type="entry name" value="LRR_R13L1-DRL21"/>
</dbReference>
<dbReference type="GO" id="GO:0006952">
    <property type="term" value="P:defense response"/>
    <property type="evidence" value="ECO:0007669"/>
    <property type="project" value="UniProtKB-KW"/>
</dbReference>
<dbReference type="PANTHER" id="PTHR36766">
    <property type="entry name" value="PLANT BROAD-SPECTRUM MILDEW RESISTANCE PROTEIN RPW8"/>
    <property type="match status" value="1"/>
</dbReference>
<dbReference type="RefSeq" id="XP_021291654.1">
    <property type="nucleotide sequence ID" value="XM_021435979.1"/>
</dbReference>
<evidence type="ECO:0000313" key="29">
    <source>
        <dbReference type="RefSeq" id="XP_021291657.1"/>
    </source>
</evidence>
<dbReference type="PRINTS" id="PR00364">
    <property type="entry name" value="DISEASERSIST"/>
</dbReference>
<keyword evidence="12" id="KW-1185">Reference proteome</keyword>
<keyword evidence="1" id="KW-0433">Leucine-rich repeat</keyword>
<evidence type="ECO:0000259" key="6">
    <source>
        <dbReference type="Pfam" id="PF00931"/>
    </source>
</evidence>
<evidence type="ECO:0000256" key="5">
    <source>
        <dbReference type="ARBA" id="ARBA00022840"/>
    </source>
</evidence>
<dbReference type="RefSeq" id="XP_021291649.1">
    <property type="nucleotide sequence ID" value="XM_021435974.1"/>
</dbReference>
<proteinExistence type="predicted"/>
<keyword evidence="4" id="KW-0611">Plant defense</keyword>
<dbReference type="InterPro" id="IPR058922">
    <property type="entry name" value="WHD_DRP"/>
</dbReference>
<gene>
    <name evidence="13 14 15 16 17 18 19 20 21 22 23 24 25 26 27 28 29 30" type="primary">LOC110422171</name>
</gene>
<dbReference type="Pfam" id="PF23247">
    <property type="entry name" value="LRR_RPS2"/>
    <property type="match status" value="1"/>
</dbReference>
<dbReference type="Proteomes" id="UP000504621">
    <property type="component" value="Unplaced"/>
</dbReference>
<evidence type="ECO:0000313" key="13">
    <source>
        <dbReference type="RefSeq" id="XP_021291640.1"/>
    </source>
</evidence>
<evidence type="ECO:0000256" key="4">
    <source>
        <dbReference type="ARBA" id="ARBA00022821"/>
    </source>
</evidence>
<evidence type="ECO:0000313" key="20">
    <source>
        <dbReference type="RefSeq" id="XP_021291647.1"/>
    </source>
</evidence>
<dbReference type="RefSeq" id="XP_021291644.1">
    <property type="nucleotide sequence ID" value="XM_021435969.1"/>
</dbReference>
<dbReference type="RefSeq" id="XP_021291645.1">
    <property type="nucleotide sequence ID" value="XM_021435970.1"/>
</dbReference>
<feature type="domain" description="R13L1/DRL21-like LRR repeat region" evidence="11">
    <location>
        <begin position="827"/>
        <end position="914"/>
    </location>
</feature>
<dbReference type="RefSeq" id="XP_021291655.1">
    <property type="nucleotide sequence ID" value="XM_021435980.1"/>
</dbReference>
<name>A0A6J1AXP0_9ROSI</name>
<dbReference type="InterPro" id="IPR041118">
    <property type="entry name" value="Rx_N"/>
</dbReference>
<evidence type="ECO:0000259" key="11">
    <source>
        <dbReference type="Pfam" id="PF25019"/>
    </source>
</evidence>
<dbReference type="OrthoDB" id="988231at2759"/>
<dbReference type="Gene3D" id="1.10.10.10">
    <property type="entry name" value="Winged helix-like DNA-binding domain superfamily/Winged helix DNA-binding domain"/>
    <property type="match status" value="1"/>
</dbReference>
<dbReference type="InterPro" id="IPR055414">
    <property type="entry name" value="LRR_R13L4/SHOC2-like"/>
</dbReference>
<evidence type="ECO:0000313" key="18">
    <source>
        <dbReference type="RefSeq" id="XP_021291645.1"/>
    </source>
</evidence>
<dbReference type="RefSeq" id="XP_021291651.1">
    <property type="nucleotide sequence ID" value="XM_021435976.1"/>
</dbReference>
<organism evidence="12 24">
    <name type="scientific">Herrania umbratica</name>
    <dbReference type="NCBI Taxonomy" id="108875"/>
    <lineage>
        <taxon>Eukaryota</taxon>
        <taxon>Viridiplantae</taxon>
        <taxon>Streptophyta</taxon>
        <taxon>Embryophyta</taxon>
        <taxon>Tracheophyta</taxon>
        <taxon>Spermatophyta</taxon>
        <taxon>Magnoliopsida</taxon>
        <taxon>eudicotyledons</taxon>
        <taxon>Gunneridae</taxon>
        <taxon>Pentapetalae</taxon>
        <taxon>rosids</taxon>
        <taxon>malvids</taxon>
        <taxon>Malvales</taxon>
        <taxon>Malvaceae</taxon>
        <taxon>Byttnerioideae</taxon>
        <taxon>Herrania</taxon>
    </lineage>
</organism>